<dbReference type="AlphaFoldDB" id="A0A2K3KCM9"/>
<evidence type="ECO:0000313" key="1">
    <source>
        <dbReference type="EMBL" id="PNX64046.1"/>
    </source>
</evidence>
<sequence>GAAWLDKMEALVRDNEKDAKELEATDKNPKEIFNDRLKSIKEELRKCSGSSK</sequence>
<reference evidence="1 2" key="2">
    <citation type="journal article" date="2017" name="Front. Plant Sci.">
        <title>Gene Classification and Mining of Molecular Markers Useful in Red Clover (Trifolium pratense) Breeding.</title>
        <authorList>
            <person name="Istvanek J."/>
            <person name="Dluhosova J."/>
            <person name="Dluhos P."/>
            <person name="Patkova L."/>
            <person name="Nedelnik J."/>
            <person name="Repkova J."/>
        </authorList>
    </citation>
    <scope>NUCLEOTIDE SEQUENCE [LARGE SCALE GENOMIC DNA]</scope>
    <source>
        <strain evidence="2">cv. Tatra</strain>
        <tissue evidence="1">Young leaves</tissue>
    </source>
</reference>
<dbReference type="EMBL" id="ASHM01161362">
    <property type="protein sequence ID" value="PNX64046.1"/>
    <property type="molecule type" value="Genomic_DNA"/>
</dbReference>
<reference evidence="1 2" key="1">
    <citation type="journal article" date="2014" name="Am. J. Bot.">
        <title>Genome assembly and annotation for red clover (Trifolium pratense; Fabaceae).</title>
        <authorList>
            <person name="Istvanek J."/>
            <person name="Jaros M."/>
            <person name="Krenek A."/>
            <person name="Repkova J."/>
        </authorList>
    </citation>
    <scope>NUCLEOTIDE SEQUENCE [LARGE SCALE GENOMIC DNA]</scope>
    <source>
        <strain evidence="2">cv. Tatra</strain>
        <tissue evidence="1">Young leaves</tissue>
    </source>
</reference>
<accession>A0A2K3KCM9</accession>
<proteinExistence type="predicted"/>
<dbReference type="Proteomes" id="UP000236291">
    <property type="component" value="Unassembled WGS sequence"/>
</dbReference>
<protein>
    <submittedName>
        <fullName evidence="1">Uncharacterized protein</fullName>
    </submittedName>
</protein>
<evidence type="ECO:0000313" key="2">
    <source>
        <dbReference type="Proteomes" id="UP000236291"/>
    </source>
</evidence>
<name>A0A2K3KCM9_TRIPR</name>
<gene>
    <name evidence="1" type="ORF">L195_g061925</name>
</gene>
<comment type="caution">
    <text evidence="1">The sequence shown here is derived from an EMBL/GenBank/DDBJ whole genome shotgun (WGS) entry which is preliminary data.</text>
</comment>
<feature type="non-terminal residue" evidence="1">
    <location>
        <position position="1"/>
    </location>
</feature>
<organism evidence="1 2">
    <name type="scientific">Trifolium pratense</name>
    <name type="common">Red clover</name>
    <dbReference type="NCBI Taxonomy" id="57577"/>
    <lineage>
        <taxon>Eukaryota</taxon>
        <taxon>Viridiplantae</taxon>
        <taxon>Streptophyta</taxon>
        <taxon>Embryophyta</taxon>
        <taxon>Tracheophyta</taxon>
        <taxon>Spermatophyta</taxon>
        <taxon>Magnoliopsida</taxon>
        <taxon>eudicotyledons</taxon>
        <taxon>Gunneridae</taxon>
        <taxon>Pentapetalae</taxon>
        <taxon>rosids</taxon>
        <taxon>fabids</taxon>
        <taxon>Fabales</taxon>
        <taxon>Fabaceae</taxon>
        <taxon>Papilionoideae</taxon>
        <taxon>50 kb inversion clade</taxon>
        <taxon>NPAAA clade</taxon>
        <taxon>Hologalegina</taxon>
        <taxon>IRL clade</taxon>
        <taxon>Trifolieae</taxon>
        <taxon>Trifolium</taxon>
    </lineage>
</organism>